<dbReference type="InterPro" id="IPR017907">
    <property type="entry name" value="Znf_RING_CS"/>
</dbReference>
<evidence type="ECO:0000256" key="2">
    <source>
        <dbReference type="ARBA" id="ARBA00022771"/>
    </source>
</evidence>
<keyword evidence="3" id="KW-0862">Zinc</keyword>
<organism evidence="6 7">
    <name type="scientific">Tritrichomonas musculus</name>
    <dbReference type="NCBI Taxonomy" id="1915356"/>
    <lineage>
        <taxon>Eukaryota</taxon>
        <taxon>Metamonada</taxon>
        <taxon>Parabasalia</taxon>
        <taxon>Tritrichomonadida</taxon>
        <taxon>Tritrichomonadidae</taxon>
        <taxon>Tritrichomonas</taxon>
    </lineage>
</organism>
<dbReference type="Gene3D" id="3.30.40.10">
    <property type="entry name" value="Zinc/RING finger domain, C3HC4 (zinc finger)"/>
    <property type="match status" value="1"/>
</dbReference>
<accession>A0ABR2HYC0</accession>
<gene>
    <name evidence="6" type="ORF">M9Y10_016663</name>
</gene>
<evidence type="ECO:0000256" key="3">
    <source>
        <dbReference type="ARBA" id="ARBA00022833"/>
    </source>
</evidence>
<evidence type="ECO:0000256" key="4">
    <source>
        <dbReference type="PROSITE-ProRule" id="PRU00175"/>
    </source>
</evidence>
<keyword evidence="7" id="KW-1185">Reference proteome</keyword>
<dbReference type="PROSITE" id="PS50089">
    <property type="entry name" value="ZF_RING_2"/>
    <property type="match status" value="1"/>
</dbReference>
<keyword evidence="2 4" id="KW-0863">Zinc-finger</keyword>
<reference evidence="6 7" key="1">
    <citation type="submission" date="2024-04" db="EMBL/GenBank/DDBJ databases">
        <title>Tritrichomonas musculus Genome.</title>
        <authorList>
            <person name="Alves-Ferreira E."/>
            <person name="Grigg M."/>
            <person name="Lorenzi H."/>
            <person name="Galac M."/>
        </authorList>
    </citation>
    <scope>NUCLEOTIDE SEQUENCE [LARGE SCALE GENOMIC DNA]</scope>
    <source>
        <strain evidence="6 7">EAF2021</strain>
    </source>
</reference>
<dbReference type="PROSITE" id="PS00518">
    <property type="entry name" value="ZF_RING_1"/>
    <property type="match status" value="1"/>
</dbReference>
<evidence type="ECO:0000259" key="5">
    <source>
        <dbReference type="PROSITE" id="PS50089"/>
    </source>
</evidence>
<evidence type="ECO:0000313" key="7">
    <source>
        <dbReference type="Proteomes" id="UP001470230"/>
    </source>
</evidence>
<protein>
    <recommendedName>
        <fullName evidence="5">RING-type domain-containing protein</fullName>
    </recommendedName>
</protein>
<comment type="caution">
    <text evidence="6">The sequence shown here is derived from an EMBL/GenBank/DDBJ whole genome shotgun (WGS) entry which is preliminary data.</text>
</comment>
<evidence type="ECO:0000256" key="1">
    <source>
        <dbReference type="ARBA" id="ARBA00022723"/>
    </source>
</evidence>
<evidence type="ECO:0000313" key="6">
    <source>
        <dbReference type="EMBL" id="KAK8854113.1"/>
    </source>
</evidence>
<dbReference type="Proteomes" id="UP001470230">
    <property type="component" value="Unassembled WGS sequence"/>
</dbReference>
<feature type="domain" description="RING-type" evidence="5">
    <location>
        <begin position="453"/>
        <end position="493"/>
    </location>
</feature>
<dbReference type="SMART" id="SM00184">
    <property type="entry name" value="RING"/>
    <property type="match status" value="1"/>
</dbReference>
<dbReference type="SUPFAM" id="SSF57850">
    <property type="entry name" value="RING/U-box"/>
    <property type="match status" value="1"/>
</dbReference>
<name>A0ABR2HYC0_9EUKA</name>
<keyword evidence="1" id="KW-0479">Metal-binding</keyword>
<sequence>MTNGPFYAFSSPVEYKKILTQKILLLNQYNEQFFDRCQIMSYFLRENQIFNWIKYEILPQFPEKYKRNDFNTNLLQMLLEYARNKIFTYLDEDSSLYFNKARGLFLFLSNYVKYSSFVRNPPNISKYLPYFLKIRSILYSKFPSTNVFTDFLPDCSAQFYIELLYKWIDSSAHMKQLLLDETTLILQKDEKKAFFSSLGPDLFASDQDFKDLINKDKELFNQNHSLTEILPSHLNVVNELLMNLKNDVKYLQKIFLNYQDLLIQTIPFDSAIKFLNNENYYLFIRPPGIKIDQNIFNSTFYFEKTINEIKDQIDSLKKNLDQRRQFEQYLRCKYNLTNDNTNFQKDTYQSFESILCLFNQIIENIDVFDDCNFTIHNLSSFFADKKAYNNELSNFLGICNLDHKIEFYKKIINEKLKQISSIEDEIFENLDTMNTIKQNISIINKYKNQIENCKLCITNRNYLLPNCGHTFCDSCYQKFCWLSPEDRKCPFCQTPFTLDNIVKICWTSEKISSDDDYDDDD</sequence>
<proteinExistence type="predicted"/>
<dbReference type="EMBL" id="JAPFFF010000021">
    <property type="protein sequence ID" value="KAK8854113.1"/>
    <property type="molecule type" value="Genomic_DNA"/>
</dbReference>
<dbReference type="InterPro" id="IPR001841">
    <property type="entry name" value="Znf_RING"/>
</dbReference>
<dbReference type="InterPro" id="IPR013083">
    <property type="entry name" value="Znf_RING/FYVE/PHD"/>
</dbReference>